<evidence type="ECO:0000259" key="1">
    <source>
        <dbReference type="PROSITE" id="PS50105"/>
    </source>
</evidence>
<accession>A0ABQ7QNX9</accession>
<keyword evidence="3" id="KW-1185">Reference proteome</keyword>
<dbReference type="SUPFAM" id="SSF47769">
    <property type="entry name" value="SAM/Pointed domain"/>
    <property type="match status" value="1"/>
</dbReference>
<organism evidence="2 3">
    <name type="scientific">Plutella xylostella</name>
    <name type="common">Diamondback moth</name>
    <name type="synonym">Plutella maculipennis</name>
    <dbReference type="NCBI Taxonomy" id="51655"/>
    <lineage>
        <taxon>Eukaryota</taxon>
        <taxon>Metazoa</taxon>
        <taxon>Ecdysozoa</taxon>
        <taxon>Arthropoda</taxon>
        <taxon>Hexapoda</taxon>
        <taxon>Insecta</taxon>
        <taxon>Pterygota</taxon>
        <taxon>Neoptera</taxon>
        <taxon>Endopterygota</taxon>
        <taxon>Lepidoptera</taxon>
        <taxon>Glossata</taxon>
        <taxon>Ditrysia</taxon>
        <taxon>Yponomeutoidea</taxon>
        <taxon>Plutellidae</taxon>
        <taxon>Plutella</taxon>
    </lineage>
</organism>
<dbReference type="EMBL" id="JAHIBW010000011">
    <property type="protein sequence ID" value="KAG7306747.1"/>
    <property type="molecule type" value="Genomic_DNA"/>
</dbReference>
<comment type="caution">
    <text evidence="2">The sequence shown here is derived from an EMBL/GenBank/DDBJ whole genome shotgun (WGS) entry which is preliminary data.</text>
</comment>
<evidence type="ECO:0000313" key="3">
    <source>
        <dbReference type="Proteomes" id="UP000823941"/>
    </source>
</evidence>
<dbReference type="Pfam" id="PF07647">
    <property type="entry name" value="SAM_2"/>
    <property type="match status" value="1"/>
</dbReference>
<evidence type="ECO:0000313" key="2">
    <source>
        <dbReference type="EMBL" id="KAG7306747.1"/>
    </source>
</evidence>
<sequence length="326" mass="38703">MVKDLVFPRRKPSVVPAPRKMIIITPDEYTCVDCSCWPKDEPYRMPKRLRPCQRSPRTLLELAAAVVDGLPFPDAFHWTVEDVARWMREDVGLPRYQECITVNKIDGRRLIRLEDPSVLPDMNIHDFEHMKMITAKVRALFGLDYIRFSRSIGLPPRKPLTHATWFKSRTGPWDGVRQTWTRSDVFRWMKIIVEKPEELDHWDLVWYVKPDFPKVLFGRYKAAKRESDIPHYKPTVDICREYLAPRKFRLNPEPPAQTIWLEHRSESMPFINVFQKALDDEKAKEKKKREPIKHSHLYPKKIQLKGLTGRALILARRQLPRRKFFL</sequence>
<reference evidence="2 3" key="1">
    <citation type="submission" date="2021-06" db="EMBL/GenBank/DDBJ databases">
        <title>A haploid diamondback moth (Plutella xylostella L.) genome assembly resolves 31 chromosomes and identifies a diamide resistance mutation.</title>
        <authorList>
            <person name="Ward C.M."/>
            <person name="Perry K.D."/>
            <person name="Baker G."/>
            <person name="Powis K."/>
            <person name="Heckel D.G."/>
            <person name="Baxter S.W."/>
        </authorList>
    </citation>
    <scope>NUCLEOTIDE SEQUENCE [LARGE SCALE GENOMIC DNA]</scope>
    <source>
        <strain evidence="2 3">LV</strain>
        <tissue evidence="2">Single pupa</tissue>
    </source>
</reference>
<dbReference type="InterPro" id="IPR001660">
    <property type="entry name" value="SAM"/>
</dbReference>
<dbReference type="PROSITE" id="PS50105">
    <property type="entry name" value="SAM_DOMAIN"/>
    <property type="match status" value="1"/>
</dbReference>
<dbReference type="InterPro" id="IPR013761">
    <property type="entry name" value="SAM/pointed_sf"/>
</dbReference>
<name>A0ABQ7QNX9_PLUXY</name>
<feature type="domain" description="SAM" evidence="1">
    <location>
        <begin position="78"/>
        <end position="143"/>
    </location>
</feature>
<dbReference type="PANTHER" id="PTHR46829">
    <property type="entry name" value="STERILE ALPHA MOTIF DOMAIN-CONTAINING PROTEIN 15"/>
    <property type="match status" value="1"/>
</dbReference>
<proteinExistence type="predicted"/>
<protein>
    <recommendedName>
        <fullName evidence="1">SAM domain-containing protein</fullName>
    </recommendedName>
</protein>
<gene>
    <name evidence="2" type="ORF">JYU34_008178</name>
</gene>
<dbReference type="SMART" id="SM00454">
    <property type="entry name" value="SAM"/>
    <property type="match status" value="1"/>
</dbReference>
<dbReference type="Proteomes" id="UP000823941">
    <property type="component" value="Chromosome 11"/>
</dbReference>
<dbReference type="Gene3D" id="1.10.150.50">
    <property type="entry name" value="Transcription Factor, Ets-1"/>
    <property type="match status" value="1"/>
</dbReference>
<dbReference type="PANTHER" id="PTHR46829:SF1">
    <property type="entry name" value="STERILE ALPHA MOTIF DOMAIN-CONTAINING PROTEIN 15"/>
    <property type="match status" value="1"/>
</dbReference>